<dbReference type="InterPro" id="IPR006680">
    <property type="entry name" value="Amidohydro-rel"/>
</dbReference>
<evidence type="ECO:0000256" key="5">
    <source>
        <dbReference type="PIRNR" id="PIRNR038994"/>
    </source>
</evidence>
<dbReference type="Proteomes" id="UP000772181">
    <property type="component" value="Unassembled WGS sequence"/>
</dbReference>
<comment type="cofactor">
    <cofactor evidence="8">
        <name>a divalent metal cation</name>
        <dbReference type="ChEBI" id="CHEBI:60240"/>
    </cofactor>
    <text evidence="8">Binds 1 divalent metal cation per subunit.</text>
</comment>
<evidence type="ECO:0000256" key="6">
    <source>
        <dbReference type="PIRSR" id="PIRSR038994-1"/>
    </source>
</evidence>
<keyword evidence="4 5" id="KW-0119">Carbohydrate metabolism</keyword>
<sequence length="414" mass="45059">MEIEKHYFRAKEIITPLETIQDGLLGVQGQSIIHLAKFLPDDLPSDSFLYSFPDESLIPGLIDIHLHGYGGYGGYGLARGEGIVSQETIATEALSNLLPRHGVTAFLPTISAHHEKIGSIIEAITKVGDLDSCRPGGARVLGINLEGPFLNPSWAGALSSGNFCRPSKYLLQKWHQQSLGKLAMITLAPELQGSNQIIKLSEELGIIAAMGHSNASYEVVEDCLRSGLRHVTHAFNAMKGFHHREPATVGALLTFPQLTAELIADGLHVHSAAIRLLLLAKGWEKMILVSDAIPWGGLSDGRYHLYESEQEIFVGNGTCTLSNGRLAGSFFPLNKGVMTMTKSLNIPFYQIVAMASLNPAGLLRLDNQFGSLEIGKKADFVVIDEDFKVHLTVIDGSIVYDSKRDHEDWPSGSI</sequence>
<dbReference type="EC" id="3.5.1.25" evidence="10"/>
<feature type="binding site" evidence="8">
    <location>
        <position position="146"/>
    </location>
    <ligand>
        <name>Zn(2+)</name>
        <dbReference type="ChEBI" id="CHEBI:29105"/>
    </ligand>
</feature>
<evidence type="ECO:0000256" key="7">
    <source>
        <dbReference type="PIRSR" id="PIRSR038994-2"/>
    </source>
</evidence>
<protein>
    <submittedName>
        <fullName evidence="10">N-acetylglucosamine-6-phosphate deacetylase</fullName>
        <ecNumber evidence="10">3.5.1.25</ecNumber>
    </submittedName>
</protein>
<dbReference type="SUPFAM" id="SSF51338">
    <property type="entry name" value="Composite domain of metallo-dependent hydrolases"/>
    <property type="match status" value="1"/>
</dbReference>
<evidence type="ECO:0000313" key="10">
    <source>
        <dbReference type="EMBL" id="MBI4595241.1"/>
    </source>
</evidence>
<proteinExistence type="inferred from homology"/>
<gene>
    <name evidence="10" type="primary">nagA</name>
    <name evidence="10" type="ORF">HY730_02560</name>
</gene>
<dbReference type="PANTHER" id="PTHR11113">
    <property type="entry name" value="N-ACETYLGLUCOSAMINE-6-PHOSPHATE DEACETYLASE"/>
    <property type="match status" value="1"/>
</dbReference>
<dbReference type="Gene3D" id="3.20.20.140">
    <property type="entry name" value="Metal-dependent hydrolases"/>
    <property type="match status" value="1"/>
</dbReference>
<dbReference type="GO" id="GO:0008448">
    <property type="term" value="F:N-acetylglucosamine-6-phosphate deacetylase activity"/>
    <property type="evidence" value="ECO:0007669"/>
    <property type="project" value="UniProtKB-EC"/>
</dbReference>
<feature type="binding site" evidence="7">
    <location>
        <begin position="326"/>
        <end position="328"/>
    </location>
    <ligand>
        <name>substrate</name>
    </ligand>
</feature>
<accession>A0A933GKS2</accession>
<evidence type="ECO:0000256" key="2">
    <source>
        <dbReference type="ARBA" id="ARBA00022723"/>
    </source>
</evidence>
<dbReference type="InterPro" id="IPR032466">
    <property type="entry name" value="Metal_Hydrolase"/>
</dbReference>
<comment type="similarity">
    <text evidence="1 5">Belongs to the metallo-dependent hydrolases superfamily. NagA family.</text>
</comment>
<comment type="caution">
    <text evidence="10">The sequence shown here is derived from an EMBL/GenBank/DDBJ whole genome shotgun (WGS) entry which is preliminary data.</text>
</comment>
<dbReference type="AlphaFoldDB" id="A0A933GKS2"/>
<dbReference type="Pfam" id="PF01979">
    <property type="entry name" value="Amidohydro_1"/>
    <property type="match status" value="1"/>
</dbReference>
<evidence type="ECO:0000256" key="8">
    <source>
        <dbReference type="PIRSR" id="PIRSR038994-3"/>
    </source>
</evidence>
<dbReference type="SUPFAM" id="SSF51556">
    <property type="entry name" value="Metallo-dependent hydrolases"/>
    <property type="match status" value="1"/>
</dbReference>
<dbReference type="InterPro" id="IPR011059">
    <property type="entry name" value="Metal-dep_hydrolase_composite"/>
</dbReference>
<dbReference type="EMBL" id="JACQWF010000120">
    <property type="protein sequence ID" value="MBI4595241.1"/>
    <property type="molecule type" value="Genomic_DNA"/>
</dbReference>
<keyword evidence="2 8" id="KW-0479">Metal-binding</keyword>
<keyword evidence="3 5" id="KW-0378">Hydrolase</keyword>
<dbReference type="InterPro" id="IPR003764">
    <property type="entry name" value="GlcNAc_6-P_deAcase"/>
</dbReference>
<evidence type="ECO:0000256" key="1">
    <source>
        <dbReference type="ARBA" id="ARBA00010716"/>
    </source>
</evidence>
<dbReference type="NCBIfam" id="TIGR00221">
    <property type="entry name" value="nagA"/>
    <property type="match status" value="1"/>
</dbReference>
<feature type="binding site" evidence="7">
    <location>
        <position position="157"/>
    </location>
    <ligand>
        <name>substrate</name>
    </ligand>
</feature>
<feature type="binding site" evidence="7">
    <location>
        <position position="244"/>
    </location>
    <ligand>
        <name>substrate</name>
    </ligand>
</feature>
<dbReference type="PIRSF" id="PIRSF038994">
    <property type="entry name" value="NagA"/>
    <property type="match status" value="1"/>
</dbReference>
<feature type="active site" description="Proton donor/acceptor" evidence="6">
    <location>
        <position position="291"/>
    </location>
</feature>
<reference evidence="10" key="1">
    <citation type="submission" date="2020-07" db="EMBL/GenBank/DDBJ databases">
        <title>Huge and variable diversity of episymbiotic CPR bacteria and DPANN archaea in groundwater ecosystems.</title>
        <authorList>
            <person name="He C.Y."/>
            <person name="Keren R."/>
            <person name="Whittaker M."/>
            <person name="Farag I.F."/>
            <person name="Doudna J."/>
            <person name="Cate J.H.D."/>
            <person name="Banfield J.F."/>
        </authorList>
    </citation>
    <scope>NUCLEOTIDE SEQUENCE</scope>
    <source>
        <strain evidence="10">NC_groundwater_1482_Ag_S-0.65um_47_24</strain>
    </source>
</reference>
<organism evidence="10 11">
    <name type="scientific">Tectimicrobiota bacterium</name>
    <dbReference type="NCBI Taxonomy" id="2528274"/>
    <lineage>
        <taxon>Bacteria</taxon>
        <taxon>Pseudomonadati</taxon>
        <taxon>Nitrospinota/Tectimicrobiota group</taxon>
        <taxon>Candidatus Tectimicrobiota</taxon>
    </lineage>
</organism>
<evidence type="ECO:0000256" key="4">
    <source>
        <dbReference type="ARBA" id="ARBA00023277"/>
    </source>
</evidence>
<evidence type="ECO:0000259" key="9">
    <source>
        <dbReference type="Pfam" id="PF01979"/>
    </source>
</evidence>
<feature type="binding site" evidence="7">
    <location>
        <begin position="236"/>
        <end position="237"/>
    </location>
    <ligand>
        <name>substrate</name>
    </ligand>
</feature>
<feature type="binding site" evidence="8">
    <location>
        <position position="233"/>
    </location>
    <ligand>
        <name>Zn(2+)</name>
        <dbReference type="ChEBI" id="CHEBI:29105"/>
    </ligand>
</feature>
<feature type="binding site" evidence="8">
    <location>
        <position position="212"/>
    </location>
    <ligand>
        <name>Zn(2+)</name>
        <dbReference type="ChEBI" id="CHEBI:29105"/>
    </ligand>
</feature>
<evidence type="ECO:0000313" key="11">
    <source>
        <dbReference type="Proteomes" id="UP000772181"/>
    </source>
</evidence>
<dbReference type="GO" id="GO:0006046">
    <property type="term" value="P:N-acetylglucosamine catabolic process"/>
    <property type="evidence" value="ECO:0007669"/>
    <property type="project" value="TreeGrafter"/>
</dbReference>
<dbReference type="PANTHER" id="PTHR11113:SF14">
    <property type="entry name" value="N-ACETYLGLUCOSAMINE-6-PHOSPHATE DEACETYLASE"/>
    <property type="match status" value="1"/>
</dbReference>
<evidence type="ECO:0000256" key="3">
    <source>
        <dbReference type="ARBA" id="ARBA00022801"/>
    </source>
</evidence>
<name>A0A933GKS2_UNCTE</name>
<feature type="binding site" evidence="7">
    <location>
        <position position="268"/>
    </location>
    <ligand>
        <name>substrate</name>
    </ligand>
</feature>
<feature type="domain" description="Amidohydrolase-related" evidence="9">
    <location>
        <begin position="57"/>
        <end position="399"/>
    </location>
</feature>
<dbReference type="Gene3D" id="2.30.40.10">
    <property type="entry name" value="Urease, subunit C, domain 1"/>
    <property type="match status" value="1"/>
</dbReference>
<dbReference type="GO" id="GO:0046872">
    <property type="term" value="F:metal ion binding"/>
    <property type="evidence" value="ECO:0007669"/>
    <property type="project" value="UniProtKB-KW"/>
</dbReference>